<protein>
    <submittedName>
        <fullName evidence="1">Uncharacterized protein</fullName>
    </submittedName>
</protein>
<evidence type="ECO:0000313" key="2">
    <source>
        <dbReference type="Proteomes" id="UP000701853"/>
    </source>
</evidence>
<proteinExistence type="predicted"/>
<reference evidence="1 2" key="1">
    <citation type="journal article" date="2021" name="bioRxiv">
        <title>The Gossypium anomalum genome as a resource for cotton improvement and evolutionary analysis of hybrid incompatibility.</title>
        <authorList>
            <person name="Grover C.E."/>
            <person name="Yuan D."/>
            <person name="Arick M.A."/>
            <person name="Miller E.R."/>
            <person name="Hu G."/>
            <person name="Peterson D.G."/>
            <person name="Wendel J.F."/>
            <person name="Udall J.A."/>
        </authorList>
    </citation>
    <scope>NUCLEOTIDE SEQUENCE [LARGE SCALE GENOMIC DNA]</scope>
    <source>
        <strain evidence="1">JFW-Udall</strain>
        <tissue evidence="1">Leaf</tissue>
    </source>
</reference>
<keyword evidence="2" id="KW-1185">Reference proteome</keyword>
<accession>A0A8J5YV42</accession>
<dbReference type="AlphaFoldDB" id="A0A8J5YV42"/>
<dbReference type="InterPro" id="IPR046349">
    <property type="entry name" value="C1-like_sf"/>
</dbReference>
<evidence type="ECO:0000313" key="1">
    <source>
        <dbReference type="EMBL" id="KAG8490318.1"/>
    </source>
</evidence>
<dbReference type="OrthoDB" id="999368at2759"/>
<comment type="caution">
    <text evidence="1">The sequence shown here is derived from an EMBL/GenBank/DDBJ whole genome shotgun (WGS) entry which is preliminary data.</text>
</comment>
<gene>
    <name evidence="1" type="ORF">CXB51_015613</name>
</gene>
<dbReference type="EMBL" id="JAHUZN010000006">
    <property type="protein sequence ID" value="KAG8490318.1"/>
    <property type="molecule type" value="Genomic_DNA"/>
</dbReference>
<dbReference type="Proteomes" id="UP000701853">
    <property type="component" value="Chromosome 6"/>
</dbReference>
<sequence>MKVSKLTAMDVENCFQLHASVVLVVIITFTSNVQRYPFHFLINLSIPSTQTKVAILENEDLYEVIEEEKQCEELYEKSMKSSIIRLIEVNKAGEATKIEHFSHQHCLVLADKMEEEIDRKCDGPPFSSKASKSVTFAINFVAVPSTILEDIRTCAAKVADIIECKGHQHVLSFDFKYREKCNGCGGWCWRGAFKCEKCRFALDFGCLTLPYSARHKIDEYML</sequence>
<dbReference type="PANTHER" id="PTHR32410">
    <property type="entry name" value="CYSTEINE/HISTIDINE-RICH C1 DOMAIN FAMILY PROTEIN"/>
    <property type="match status" value="1"/>
</dbReference>
<name>A0A8J5YV42_9ROSI</name>
<organism evidence="1 2">
    <name type="scientific">Gossypium anomalum</name>
    <dbReference type="NCBI Taxonomy" id="47600"/>
    <lineage>
        <taxon>Eukaryota</taxon>
        <taxon>Viridiplantae</taxon>
        <taxon>Streptophyta</taxon>
        <taxon>Embryophyta</taxon>
        <taxon>Tracheophyta</taxon>
        <taxon>Spermatophyta</taxon>
        <taxon>Magnoliopsida</taxon>
        <taxon>eudicotyledons</taxon>
        <taxon>Gunneridae</taxon>
        <taxon>Pentapetalae</taxon>
        <taxon>rosids</taxon>
        <taxon>malvids</taxon>
        <taxon>Malvales</taxon>
        <taxon>Malvaceae</taxon>
        <taxon>Malvoideae</taxon>
        <taxon>Gossypium</taxon>
    </lineage>
</organism>
<dbReference type="PANTHER" id="PTHR32410:SF216">
    <property type="entry name" value="PHORBOL-ESTER_DAG-TYPE DOMAIN-CONTAINING PROTEIN"/>
    <property type="match status" value="1"/>
</dbReference>
<dbReference type="SUPFAM" id="SSF57889">
    <property type="entry name" value="Cysteine-rich domain"/>
    <property type="match status" value="1"/>
</dbReference>
<dbReference type="InterPro" id="IPR053192">
    <property type="entry name" value="Vacuole_Formation_Reg"/>
</dbReference>